<organism evidence="2 3">
    <name type="scientific">Penicillium digitatum</name>
    <name type="common">Green mold</name>
    <dbReference type="NCBI Taxonomy" id="36651"/>
    <lineage>
        <taxon>Eukaryota</taxon>
        <taxon>Fungi</taxon>
        <taxon>Dikarya</taxon>
        <taxon>Ascomycota</taxon>
        <taxon>Pezizomycotina</taxon>
        <taxon>Eurotiomycetes</taxon>
        <taxon>Eurotiomycetidae</taxon>
        <taxon>Eurotiales</taxon>
        <taxon>Aspergillaceae</taxon>
        <taxon>Penicillium</taxon>
    </lineage>
</organism>
<reference evidence="2 3" key="1">
    <citation type="submission" date="2020-08" db="EMBL/GenBank/DDBJ databases">
        <title>The completed genome sequence of the pathogenic ascomycete fungus Penicillium digitatum.</title>
        <authorList>
            <person name="Wang M."/>
        </authorList>
    </citation>
    <scope>NUCLEOTIDE SEQUENCE [LARGE SCALE GENOMIC DNA]</scope>
    <source>
        <strain evidence="2 3">PdW03</strain>
    </source>
</reference>
<feature type="region of interest" description="Disordered" evidence="1">
    <location>
        <begin position="1"/>
        <end position="24"/>
    </location>
</feature>
<feature type="compositionally biased region" description="Basic and acidic residues" evidence="1">
    <location>
        <begin position="332"/>
        <end position="345"/>
    </location>
</feature>
<name>A0A7T7BNX4_PENDI</name>
<dbReference type="Proteomes" id="UP000595662">
    <property type="component" value="Chromosome 5"/>
</dbReference>
<protein>
    <submittedName>
        <fullName evidence="2">Telomere-associated recq-like helicase</fullName>
    </submittedName>
</protein>
<gene>
    <name evidence="2" type="ORF">Pdw03_1645</name>
</gene>
<evidence type="ECO:0000313" key="2">
    <source>
        <dbReference type="EMBL" id="QQK46747.1"/>
    </source>
</evidence>
<dbReference type="VEuPathDB" id="FungiDB:PDIP_87370"/>
<dbReference type="EMBL" id="CP060778">
    <property type="protein sequence ID" value="QQK46747.1"/>
    <property type="molecule type" value="Genomic_DNA"/>
</dbReference>
<proteinExistence type="predicted"/>
<dbReference type="KEGG" id="pdp:PDIP_87370"/>
<feature type="region of interest" description="Disordered" evidence="1">
    <location>
        <begin position="303"/>
        <end position="358"/>
    </location>
</feature>
<sequence>MATEITPPGSFVEPPLTPPLTKEKVSSRSAQRVLNCFKLHRVGHRPQFWWQHQLALDDYREALHMLNSDDSLRDYVEDKVRYDYDPCRSCLTIRMPSPLHDVFCAKIVEEILQQLKQFQRSEGPSAAFANEVEHLATSRIMIPDEIKDGKQTFSKREPDASFKHRRARYPGVIIEVCYSQKSQRISHLADEYILNTDGSVNAVIALDVDYKGSKNATITVWRPEYITVDGIEELQATAVVDALPFRTESGLPAEAAALRLSLRDFATEDLWREHMRFDRELLITSRQLCDFLSRAEEEQRVQTLQQGSINRLRPGVGKRRRPQTPPEQLSSEEERSVEKKRESKSGRCSNDFRPNPSS</sequence>
<dbReference type="RefSeq" id="XP_014530520.1">
    <property type="nucleotide sequence ID" value="XM_014675034.1"/>
</dbReference>
<dbReference type="AlphaFoldDB" id="A0A7T7BNX4"/>
<dbReference type="OMA" id="ATSRIMI"/>
<dbReference type="GeneID" id="26237051"/>
<accession>A0A7T7BNX4</accession>
<evidence type="ECO:0000256" key="1">
    <source>
        <dbReference type="SAM" id="MobiDB-lite"/>
    </source>
</evidence>
<evidence type="ECO:0000313" key="3">
    <source>
        <dbReference type="Proteomes" id="UP000595662"/>
    </source>
</evidence>